<evidence type="ECO:0000313" key="1">
    <source>
        <dbReference type="EMBL" id="SVE06675.1"/>
    </source>
</evidence>
<proteinExistence type="predicted"/>
<reference evidence="1" key="1">
    <citation type="submission" date="2018-05" db="EMBL/GenBank/DDBJ databases">
        <authorList>
            <person name="Lanie J.A."/>
            <person name="Ng W.-L."/>
            <person name="Kazmierczak K.M."/>
            <person name="Andrzejewski T.M."/>
            <person name="Davidsen T.M."/>
            <person name="Wayne K.J."/>
            <person name="Tettelin H."/>
            <person name="Glass J.I."/>
            <person name="Rusch D."/>
            <person name="Podicherti R."/>
            <person name="Tsui H.-C.T."/>
            <person name="Winkler M.E."/>
        </authorList>
    </citation>
    <scope>NUCLEOTIDE SEQUENCE</scope>
</reference>
<sequence>MEPVKLTGASGTGWKVLQCCTACGFERANGVVLDDLRQPDSWDVLVKLGAESR</sequence>
<dbReference type="EMBL" id="UINC01191837">
    <property type="protein sequence ID" value="SVE06675.1"/>
    <property type="molecule type" value="Genomic_DNA"/>
</dbReference>
<accession>A0A383AHL1</accession>
<gene>
    <name evidence="1" type="ORF">METZ01_LOCUS459529</name>
</gene>
<protein>
    <submittedName>
        <fullName evidence="1">Uncharacterized protein</fullName>
    </submittedName>
</protein>
<name>A0A383AHL1_9ZZZZ</name>
<dbReference type="AlphaFoldDB" id="A0A383AHL1"/>
<organism evidence="1">
    <name type="scientific">marine metagenome</name>
    <dbReference type="NCBI Taxonomy" id="408172"/>
    <lineage>
        <taxon>unclassified sequences</taxon>
        <taxon>metagenomes</taxon>
        <taxon>ecological metagenomes</taxon>
    </lineage>
</organism>